<protein>
    <submittedName>
        <fullName evidence="4">Glycosyltransferase</fullName>
    </submittedName>
</protein>
<dbReference type="RefSeq" id="WP_044465080.1">
    <property type="nucleotide sequence ID" value="NZ_CP011110.1"/>
</dbReference>
<feature type="signal peptide" evidence="2">
    <location>
        <begin position="1"/>
        <end position="20"/>
    </location>
</feature>
<dbReference type="EMBL" id="CP011110">
    <property type="protein sequence ID" value="AKA22469.1"/>
    <property type="molecule type" value="Genomic_DNA"/>
</dbReference>
<accession>A0A0D5XUV0</accession>
<evidence type="ECO:0000259" key="3">
    <source>
        <dbReference type="Pfam" id="PF13511"/>
    </source>
</evidence>
<name>A0A0D5XUV0_9PSED</name>
<dbReference type="Pfam" id="PF13511">
    <property type="entry name" value="DUF4124"/>
    <property type="match status" value="1"/>
</dbReference>
<dbReference type="GO" id="GO:0016740">
    <property type="term" value="F:transferase activity"/>
    <property type="evidence" value="ECO:0007669"/>
    <property type="project" value="UniProtKB-KW"/>
</dbReference>
<gene>
    <name evidence="4" type="ORF">PCL1606_10140</name>
</gene>
<feature type="chain" id="PRO_5002299333" evidence="2">
    <location>
        <begin position="21"/>
        <end position="140"/>
    </location>
</feature>
<dbReference type="AlphaFoldDB" id="A0A0D5XUV0"/>
<keyword evidence="4" id="KW-0808">Transferase</keyword>
<sequence length="140" mass="15627">MRIFAVTASLLFALSSLCQARDVYTWVDAEGVTHFDAQPPQGMPSTLITLPATPKGTKSAPSSNQADTRQAVVDAQARQQASRQEAERRHFCEQARASLAQLQNNPRLSENVEGGMRRLNEEQRQQRIEETHKAIDAHCR</sequence>
<feature type="compositionally biased region" description="Low complexity" evidence="1">
    <location>
        <begin position="69"/>
        <end position="83"/>
    </location>
</feature>
<reference evidence="4 5" key="1">
    <citation type="journal article" date="2015" name="Mol. Plant Microbe Interact.">
        <title>Comparative Genomic Analysis of Pseudomonas chlororaphis PCL1606 Reveals New Insight into Antifungal Compounds Involved in Biocontrol.</title>
        <authorList>
            <person name="Calderon C.E."/>
            <person name="Ramos C."/>
            <person name="de Vicente A."/>
            <person name="Cazorla F.M."/>
        </authorList>
    </citation>
    <scope>NUCLEOTIDE SEQUENCE [LARGE SCALE GENOMIC DNA]</scope>
    <source>
        <strain evidence="4 5">PCL1606</strain>
    </source>
</reference>
<dbReference type="PATRIC" id="fig|587753.10.peg.1007"/>
<dbReference type="InterPro" id="IPR025392">
    <property type="entry name" value="DUF4124"/>
</dbReference>
<evidence type="ECO:0000256" key="2">
    <source>
        <dbReference type="SAM" id="SignalP"/>
    </source>
</evidence>
<evidence type="ECO:0000313" key="4">
    <source>
        <dbReference type="EMBL" id="AKA22469.1"/>
    </source>
</evidence>
<feature type="region of interest" description="Disordered" evidence="1">
    <location>
        <begin position="37"/>
        <end position="87"/>
    </location>
</feature>
<dbReference type="Proteomes" id="UP000032748">
    <property type="component" value="Chromosome"/>
</dbReference>
<feature type="domain" description="DUF4124" evidence="3">
    <location>
        <begin position="10"/>
        <end position="61"/>
    </location>
</feature>
<dbReference type="OrthoDB" id="7068596at2"/>
<feature type="compositionally biased region" description="Polar residues" evidence="1">
    <location>
        <begin position="59"/>
        <end position="68"/>
    </location>
</feature>
<keyword evidence="2" id="KW-0732">Signal</keyword>
<evidence type="ECO:0000313" key="5">
    <source>
        <dbReference type="Proteomes" id="UP000032748"/>
    </source>
</evidence>
<dbReference type="KEGG" id="pcz:PCL1606_10140"/>
<evidence type="ECO:0000256" key="1">
    <source>
        <dbReference type="SAM" id="MobiDB-lite"/>
    </source>
</evidence>
<proteinExistence type="predicted"/>
<organism evidence="4 5">
    <name type="scientific">Pseudomonas chlororaphis</name>
    <dbReference type="NCBI Taxonomy" id="587753"/>
    <lineage>
        <taxon>Bacteria</taxon>
        <taxon>Pseudomonadati</taxon>
        <taxon>Pseudomonadota</taxon>
        <taxon>Gammaproteobacteria</taxon>
        <taxon>Pseudomonadales</taxon>
        <taxon>Pseudomonadaceae</taxon>
        <taxon>Pseudomonas</taxon>
    </lineage>
</organism>